<evidence type="ECO:0000313" key="1">
    <source>
        <dbReference type="EMBL" id="TWH76392.1"/>
    </source>
</evidence>
<proteinExistence type="predicted"/>
<reference evidence="1 2" key="1">
    <citation type="submission" date="2019-07" db="EMBL/GenBank/DDBJ databases">
        <title>Genomic Encyclopedia of Type Strains, Phase I: the one thousand microbial genomes (KMG-I) project.</title>
        <authorList>
            <person name="Kyrpides N."/>
        </authorList>
    </citation>
    <scope>NUCLEOTIDE SEQUENCE [LARGE SCALE GENOMIC DNA]</scope>
    <source>
        <strain evidence="1 2">DSM 13558</strain>
    </source>
</reference>
<sequence length="92" mass="10447">MNFINSFFKHKKDTEVKKFNEEIIEDDEDEIAAVIASVLASMDEEEETVAAITAAIAVILESSTDKFIVRNIKRTPEMDPIWAVAGRMKLMR</sequence>
<dbReference type="Proteomes" id="UP000315343">
    <property type="component" value="Unassembled WGS sequence"/>
</dbReference>
<dbReference type="AlphaFoldDB" id="A0A562IZQ9"/>
<dbReference type="EMBL" id="VLKH01000019">
    <property type="protein sequence ID" value="TWH76392.1"/>
    <property type="molecule type" value="Genomic_DNA"/>
</dbReference>
<comment type="caution">
    <text evidence="1">The sequence shown here is derived from an EMBL/GenBank/DDBJ whole genome shotgun (WGS) entry which is preliminary data.</text>
</comment>
<name>A0A562IZQ9_9FIRM</name>
<protein>
    <submittedName>
        <fullName evidence="1">Uncharacterized protein</fullName>
    </submittedName>
</protein>
<dbReference type="OrthoDB" id="1954652at2"/>
<keyword evidence="2" id="KW-1185">Reference proteome</keyword>
<accession>A0A562IZQ9</accession>
<organism evidence="1 2">
    <name type="scientific">Sedimentibacter saalensis</name>
    <dbReference type="NCBI Taxonomy" id="130788"/>
    <lineage>
        <taxon>Bacteria</taxon>
        <taxon>Bacillati</taxon>
        <taxon>Bacillota</taxon>
        <taxon>Tissierellia</taxon>
        <taxon>Sedimentibacter</taxon>
    </lineage>
</organism>
<evidence type="ECO:0000313" key="2">
    <source>
        <dbReference type="Proteomes" id="UP000315343"/>
    </source>
</evidence>
<dbReference type="RefSeq" id="WP_145087102.1">
    <property type="nucleotide sequence ID" value="NZ_VLKH01000019.1"/>
</dbReference>
<gene>
    <name evidence="1" type="ORF">LY60_03652</name>
</gene>